<keyword evidence="2" id="KW-1185">Reference proteome</keyword>
<dbReference type="EMBL" id="PQFF01000487">
    <property type="protein sequence ID" value="RHZ47534.1"/>
    <property type="molecule type" value="Genomic_DNA"/>
</dbReference>
<reference evidence="1 2" key="1">
    <citation type="submission" date="2018-08" db="EMBL/GenBank/DDBJ databases">
        <title>Genome and evolution of the arbuscular mycorrhizal fungus Diversispora epigaea (formerly Glomus versiforme) and its bacterial endosymbionts.</title>
        <authorList>
            <person name="Sun X."/>
            <person name="Fei Z."/>
            <person name="Harrison M."/>
        </authorList>
    </citation>
    <scope>NUCLEOTIDE SEQUENCE [LARGE SCALE GENOMIC DNA]</scope>
    <source>
        <strain evidence="1 2">IT104</strain>
    </source>
</reference>
<evidence type="ECO:0000313" key="2">
    <source>
        <dbReference type="Proteomes" id="UP000266861"/>
    </source>
</evidence>
<dbReference type="AlphaFoldDB" id="A0A397GCF2"/>
<comment type="caution">
    <text evidence="1">The sequence shown here is derived from an EMBL/GenBank/DDBJ whole genome shotgun (WGS) entry which is preliminary data.</text>
</comment>
<dbReference type="Proteomes" id="UP000266861">
    <property type="component" value="Unassembled WGS sequence"/>
</dbReference>
<organism evidence="1 2">
    <name type="scientific">Diversispora epigaea</name>
    <dbReference type="NCBI Taxonomy" id="1348612"/>
    <lineage>
        <taxon>Eukaryota</taxon>
        <taxon>Fungi</taxon>
        <taxon>Fungi incertae sedis</taxon>
        <taxon>Mucoromycota</taxon>
        <taxon>Glomeromycotina</taxon>
        <taxon>Glomeromycetes</taxon>
        <taxon>Diversisporales</taxon>
        <taxon>Diversisporaceae</taxon>
        <taxon>Diversispora</taxon>
    </lineage>
</organism>
<protein>
    <submittedName>
        <fullName evidence="1">Uncharacterized protein</fullName>
    </submittedName>
</protein>
<accession>A0A397GCF2</accession>
<evidence type="ECO:0000313" key="1">
    <source>
        <dbReference type="EMBL" id="RHZ47534.1"/>
    </source>
</evidence>
<proteinExistence type="predicted"/>
<dbReference type="OrthoDB" id="2398654at2759"/>
<name>A0A397GCF2_9GLOM</name>
<sequence length="92" mass="10720">MPSRMQAWHFCARDRATRGIDLPYRTHFEFGTHDGVGNLLNIPQGVCLININLNCLYYDAYPGMQNPRNFLPDPIVLDFFFVRDEISCAYYL</sequence>
<gene>
    <name evidence="1" type="ORF">Glove_578g37</name>
</gene>